<dbReference type="Gene3D" id="3.20.20.70">
    <property type="entry name" value="Aldolase class I"/>
    <property type="match status" value="1"/>
</dbReference>
<reference evidence="4" key="1">
    <citation type="submission" date="2011-09" db="EMBL/GenBank/DDBJ databases">
        <title>The permanent draft genome of Mucilaginibacter paludis DSM 18603.</title>
        <authorList>
            <consortium name="US DOE Joint Genome Institute (JGI-PGF)"/>
            <person name="Lucas S."/>
            <person name="Han J."/>
            <person name="Lapidus A."/>
            <person name="Bruce D."/>
            <person name="Goodwin L."/>
            <person name="Pitluck S."/>
            <person name="Peters L."/>
            <person name="Kyrpides N."/>
            <person name="Mavromatis K."/>
            <person name="Ivanova N."/>
            <person name="Mikhailova N."/>
            <person name="Held B."/>
            <person name="Detter J.C."/>
            <person name="Tapia R."/>
            <person name="Han C."/>
            <person name="Land M."/>
            <person name="Hauser L."/>
            <person name="Markowitz V."/>
            <person name="Cheng J.-F."/>
            <person name="Hugenholtz P."/>
            <person name="Woyke T."/>
            <person name="Wu D."/>
            <person name="Tindall B."/>
            <person name="Brambilla E."/>
            <person name="Klenk H.-P."/>
            <person name="Eisen J.A."/>
        </authorList>
    </citation>
    <scope>NUCLEOTIDE SEQUENCE [LARGE SCALE GENOMIC DNA]</scope>
    <source>
        <strain evidence="4">DSM 18603</strain>
    </source>
</reference>
<dbReference type="GO" id="GO:0009228">
    <property type="term" value="P:thiamine biosynthetic process"/>
    <property type="evidence" value="ECO:0007669"/>
    <property type="project" value="UniProtKB-KW"/>
</dbReference>
<dbReference type="AlphaFoldDB" id="H1Y609"/>
<evidence type="ECO:0000256" key="1">
    <source>
        <dbReference type="ARBA" id="ARBA00004948"/>
    </source>
</evidence>
<dbReference type="Proteomes" id="UP000002774">
    <property type="component" value="Chromosome"/>
</dbReference>
<evidence type="ECO:0000313" key="4">
    <source>
        <dbReference type="EMBL" id="EHQ30968.1"/>
    </source>
</evidence>
<sequence length="204" mass="22584">MELIVISNPVAVADESILINNLFEAGLQCFHIRKPESDVRTVRELIGGIAPLFYNRISLHQFHEIAPDYGIQRLHYTEHYRAGTSPKNREVQKANGYILSTSVHDATLLPGLTDFDYVFFGPVFNSLSKSGYQSTLTTDFKLKKNEITTKVIALGGVDQFNLIKIEKMGFDGAAVLGAIWNAPSSAVASFLTLSEIYTPQNITS</sequence>
<dbReference type="GO" id="GO:0004789">
    <property type="term" value="F:thiamine-phosphate diphosphorylase activity"/>
    <property type="evidence" value="ECO:0007669"/>
    <property type="project" value="TreeGrafter"/>
</dbReference>
<feature type="domain" description="Thiamine phosphate synthase/TenI" evidence="3">
    <location>
        <begin position="13"/>
        <end position="179"/>
    </location>
</feature>
<dbReference type="CDD" id="cd00564">
    <property type="entry name" value="TMP_TenI"/>
    <property type="match status" value="1"/>
</dbReference>
<dbReference type="GO" id="GO:0005737">
    <property type="term" value="C:cytoplasm"/>
    <property type="evidence" value="ECO:0007669"/>
    <property type="project" value="TreeGrafter"/>
</dbReference>
<dbReference type="RefSeq" id="WP_008513074.1">
    <property type="nucleotide sequence ID" value="NZ_CM001403.1"/>
</dbReference>
<dbReference type="InterPro" id="IPR036206">
    <property type="entry name" value="ThiamineP_synth_sf"/>
</dbReference>
<comment type="pathway">
    <text evidence="1">Cofactor biosynthesis; thiamine diphosphate biosynthesis.</text>
</comment>
<dbReference type="PANTHER" id="PTHR20857">
    <property type="entry name" value="THIAMINE-PHOSPHATE PYROPHOSPHORYLASE"/>
    <property type="match status" value="1"/>
</dbReference>
<keyword evidence="2" id="KW-0784">Thiamine biosynthesis</keyword>
<dbReference type="HOGENOM" id="CLU_018272_4_0_10"/>
<gene>
    <name evidence="4" type="ORF">Mucpa_6919</name>
</gene>
<evidence type="ECO:0000256" key="2">
    <source>
        <dbReference type="ARBA" id="ARBA00022977"/>
    </source>
</evidence>
<dbReference type="InterPro" id="IPR013785">
    <property type="entry name" value="Aldolase_TIM"/>
</dbReference>
<dbReference type="EMBL" id="CM001403">
    <property type="protein sequence ID" value="EHQ30968.1"/>
    <property type="molecule type" value="Genomic_DNA"/>
</dbReference>
<dbReference type="eggNOG" id="COG0352">
    <property type="taxonomic scope" value="Bacteria"/>
</dbReference>
<dbReference type="SUPFAM" id="SSF51391">
    <property type="entry name" value="Thiamin phosphate synthase"/>
    <property type="match status" value="1"/>
</dbReference>
<protein>
    <submittedName>
        <fullName evidence="4">Thiamine monophosphate synthase</fullName>
    </submittedName>
</protein>
<keyword evidence="5" id="KW-1185">Reference proteome</keyword>
<organism evidence="4 5">
    <name type="scientific">Mucilaginibacter paludis DSM 18603</name>
    <dbReference type="NCBI Taxonomy" id="714943"/>
    <lineage>
        <taxon>Bacteria</taxon>
        <taxon>Pseudomonadati</taxon>
        <taxon>Bacteroidota</taxon>
        <taxon>Sphingobacteriia</taxon>
        <taxon>Sphingobacteriales</taxon>
        <taxon>Sphingobacteriaceae</taxon>
        <taxon>Mucilaginibacter</taxon>
    </lineage>
</organism>
<name>H1Y609_9SPHI</name>
<evidence type="ECO:0000313" key="5">
    <source>
        <dbReference type="Proteomes" id="UP000002774"/>
    </source>
</evidence>
<dbReference type="Pfam" id="PF02581">
    <property type="entry name" value="TMP-TENI"/>
    <property type="match status" value="1"/>
</dbReference>
<evidence type="ECO:0000259" key="3">
    <source>
        <dbReference type="Pfam" id="PF02581"/>
    </source>
</evidence>
<dbReference type="STRING" id="714943.Mucpa_6919"/>
<proteinExistence type="predicted"/>
<dbReference type="OrthoDB" id="194683at2"/>
<dbReference type="PANTHER" id="PTHR20857:SF15">
    <property type="entry name" value="THIAMINE-PHOSPHATE SYNTHASE"/>
    <property type="match status" value="1"/>
</dbReference>
<accession>H1Y609</accession>
<dbReference type="InterPro" id="IPR022998">
    <property type="entry name" value="ThiamineP_synth_TenI"/>
</dbReference>